<dbReference type="InterPro" id="IPR008967">
    <property type="entry name" value="p53-like_TF_DNA-bd_sf"/>
</dbReference>
<evidence type="ECO:0000256" key="6">
    <source>
        <dbReference type="ARBA" id="ARBA00023242"/>
    </source>
</evidence>
<keyword evidence="5" id="KW-0804">Transcription</keyword>
<dbReference type="STRING" id="451379.A0A0N5AJA4"/>
<protein>
    <submittedName>
        <fullName evidence="10">Recombining binding protein suppressor of hairless-like protein</fullName>
    </submittedName>
</protein>
<dbReference type="Gene3D" id="2.60.40.10">
    <property type="entry name" value="Immunoglobulins"/>
    <property type="match status" value="1"/>
</dbReference>
<evidence type="ECO:0000256" key="4">
    <source>
        <dbReference type="ARBA" id="ARBA00023125"/>
    </source>
</evidence>
<name>A0A0N5AJA4_9BILA</name>
<evidence type="ECO:0000256" key="2">
    <source>
        <dbReference type="ARBA" id="ARBA00009704"/>
    </source>
</evidence>
<dbReference type="PANTHER" id="PTHR10665">
    <property type="entry name" value="RECOMBINING BINDING PROTEIN SUPPRESSOR OF HAIRLESS"/>
    <property type="match status" value="1"/>
</dbReference>
<keyword evidence="3" id="KW-0805">Transcription regulation</keyword>
<proteinExistence type="inferred from homology"/>
<dbReference type="InterPro" id="IPR036358">
    <property type="entry name" value="BTD_sf"/>
</dbReference>
<dbReference type="InterPro" id="IPR015351">
    <property type="entry name" value="RBP-J/Cbf11/Cbf12_DNA-bd"/>
</dbReference>
<reference evidence="10" key="1">
    <citation type="submission" date="2017-02" db="UniProtKB">
        <authorList>
            <consortium name="WormBaseParasite"/>
        </authorList>
    </citation>
    <scope>IDENTIFICATION</scope>
</reference>
<evidence type="ECO:0000256" key="1">
    <source>
        <dbReference type="ARBA" id="ARBA00004123"/>
    </source>
</evidence>
<dbReference type="Pfam" id="PF20144">
    <property type="entry name" value="TIG_SUH"/>
    <property type="match status" value="1"/>
</dbReference>
<evidence type="ECO:0000313" key="9">
    <source>
        <dbReference type="Proteomes" id="UP000046393"/>
    </source>
</evidence>
<organism evidence="9 10">
    <name type="scientific">Syphacia muris</name>
    <dbReference type="NCBI Taxonomy" id="451379"/>
    <lineage>
        <taxon>Eukaryota</taxon>
        <taxon>Metazoa</taxon>
        <taxon>Ecdysozoa</taxon>
        <taxon>Nematoda</taxon>
        <taxon>Chromadorea</taxon>
        <taxon>Rhabditida</taxon>
        <taxon>Spirurina</taxon>
        <taxon>Oxyuridomorpha</taxon>
        <taxon>Oxyuroidea</taxon>
        <taxon>Oxyuridae</taxon>
        <taxon>Syphacia</taxon>
    </lineage>
</organism>
<dbReference type="GO" id="GO:0001228">
    <property type="term" value="F:DNA-binding transcription activator activity, RNA polymerase II-specific"/>
    <property type="evidence" value="ECO:0007669"/>
    <property type="project" value="InterPro"/>
</dbReference>
<dbReference type="InterPro" id="IPR015350">
    <property type="entry name" value="Beta-trefoil_DNA-bd_dom"/>
</dbReference>
<dbReference type="InterPro" id="IPR040159">
    <property type="entry name" value="CLS_fam"/>
</dbReference>
<dbReference type="InterPro" id="IPR037095">
    <property type="entry name" value="RBP-J/Cbf11_DNA-bd_sf"/>
</dbReference>
<evidence type="ECO:0000256" key="5">
    <source>
        <dbReference type="ARBA" id="ARBA00023163"/>
    </source>
</evidence>
<keyword evidence="4" id="KW-0238">DNA-binding</keyword>
<dbReference type="SUPFAM" id="SSF81296">
    <property type="entry name" value="E set domains"/>
    <property type="match status" value="1"/>
</dbReference>
<dbReference type="GO" id="GO:0005634">
    <property type="term" value="C:nucleus"/>
    <property type="evidence" value="ECO:0007669"/>
    <property type="project" value="UniProtKB-SubCell"/>
</dbReference>
<evidence type="ECO:0000259" key="8">
    <source>
        <dbReference type="SMART" id="SM01268"/>
    </source>
</evidence>
<dbReference type="InterPro" id="IPR038007">
    <property type="entry name" value="RBP-Jkappa_IPT"/>
</dbReference>
<dbReference type="WBParaSite" id="SMUV_0000453501-mRNA-1">
    <property type="protein sequence ID" value="SMUV_0000453501-mRNA-1"/>
    <property type="gene ID" value="SMUV_0000453501"/>
</dbReference>
<dbReference type="GO" id="GO:0000978">
    <property type="term" value="F:RNA polymerase II cis-regulatory region sequence-specific DNA binding"/>
    <property type="evidence" value="ECO:0007669"/>
    <property type="project" value="InterPro"/>
</dbReference>
<comment type="subcellular location">
    <subcellularLocation>
        <location evidence="1">Nucleus</location>
    </subcellularLocation>
</comment>
<dbReference type="AlphaFoldDB" id="A0A0N5AJA4"/>
<dbReference type="InterPro" id="IPR013783">
    <property type="entry name" value="Ig-like_fold"/>
</dbReference>
<keyword evidence="9" id="KW-1185">Reference proteome</keyword>
<dbReference type="Pfam" id="PF09270">
    <property type="entry name" value="BTD"/>
    <property type="match status" value="1"/>
</dbReference>
<accession>A0A0N5AJA4</accession>
<dbReference type="SMART" id="SM01268">
    <property type="entry name" value="BTD"/>
    <property type="match status" value="1"/>
</dbReference>
<dbReference type="InterPro" id="IPR014756">
    <property type="entry name" value="Ig_E-set"/>
</dbReference>
<evidence type="ECO:0000259" key="7">
    <source>
        <dbReference type="SMART" id="SM01267"/>
    </source>
</evidence>
<keyword evidence="6" id="KW-0539">Nucleus</keyword>
<evidence type="ECO:0000313" key="10">
    <source>
        <dbReference type="WBParaSite" id="SMUV_0000453501-mRNA-1"/>
    </source>
</evidence>
<dbReference type="Gene3D" id="2.80.10.50">
    <property type="match status" value="1"/>
</dbReference>
<evidence type="ECO:0000256" key="3">
    <source>
        <dbReference type="ARBA" id="ARBA00023015"/>
    </source>
</evidence>
<dbReference type="Proteomes" id="UP000046393">
    <property type="component" value="Unplaced"/>
</dbReference>
<feature type="domain" description="Beta-trefoil DNA-binding" evidence="8">
    <location>
        <begin position="133"/>
        <end position="295"/>
    </location>
</feature>
<dbReference type="Gene3D" id="2.60.40.1450">
    <property type="entry name" value="LAG1, DNA binding domain"/>
    <property type="match status" value="1"/>
</dbReference>
<dbReference type="Pfam" id="PF09271">
    <property type="entry name" value="LAG1-DNAbind"/>
    <property type="match status" value="1"/>
</dbReference>
<dbReference type="SUPFAM" id="SSF110217">
    <property type="entry name" value="DNA-binding protein LAG-1 (CSL)"/>
    <property type="match status" value="1"/>
</dbReference>
<dbReference type="SMART" id="SM01267">
    <property type="entry name" value="LAG1_DNAbind"/>
    <property type="match status" value="1"/>
</dbReference>
<dbReference type="SUPFAM" id="SSF49417">
    <property type="entry name" value="p53-like transcription factors"/>
    <property type="match status" value="1"/>
</dbReference>
<sequence>MQNYLKNPSKYDCIVNIFHAKVVQKSYGSEKRLFCPPPFVQLFGDGWKLKKQLLDEQRLEEYQSKSGLIEYESPEIYGYMSIGFPTERNKKFLNFSSKNYSTVKTLYISDPDKRKFFELSVQLLYGSSCDLGTFCSSRIKVALFNRIRSRTVSTHFLHVNENCFYASSSEWSAFSIYLVDDEPGSPESEDFCVRDGCIHYGALVKLIDSVSGMSLPCFRIRKVNKQQVIISAGISEEPVSQLHKCAFQFLGAENVYLCFTQEKIIQHQVEYRFYEAMGSSIVPVTPVPIVKGLELYGESELARIDLIGCNFTAILRIWFGATPTDTFYRSEESIGCFVPPLEVVRANWHQPNEKLTEVPISLVRDDGVIYATNMRFSYKAD</sequence>
<feature type="domain" description="RBP-J/Cbf11/Cbf12 DNA binding" evidence="7">
    <location>
        <begin position="14"/>
        <end position="155"/>
    </location>
</feature>
<comment type="similarity">
    <text evidence="2">Belongs to the Su(H) family.</text>
</comment>